<evidence type="ECO:0000259" key="4">
    <source>
        <dbReference type="PROSITE" id="PS50240"/>
    </source>
</evidence>
<dbReference type="InterPro" id="IPR043504">
    <property type="entry name" value="Peptidase_S1_PA_chymotrypsin"/>
</dbReference>
<keyword evidence="3" id="KW-0732">Signal</keyword>
<organism evidence="5">
    <name type="scientific">Oppiella nova</name>
    <dbReference type="NCBI Taxonomy" id="334625"/>
    <lineage>
        <taxon>Eukaryota</taxon>
        <taxon>Metazoa</taxon>
        <taxon>Ecdysozoa</taxon>
        <taxon>Arthropoda</taxon>
        <taxon>Chelicerata</taxon>
        <taxon>Arachnida</taxon>
        <taxon>Acari</taxon>
        <taxon>Acariformes</taxon>
        <taxon>Sarcoptiformes</taxon>
        <taxon>Oribatida</taxon>
        <taxon>Brachypylina</taxon>
        <taxon>Oppioidea</taxon>
        <taxon>Oppiidae</taxon>
        <taxon>Oppiella</taxon>
    </lineage>
</organism>
<reference evidence="5" key="1">
    <citation type="submission" date="2020-11" db="EMBL/GenBank/DDBJ databases">
        <authorList>
            <person name="Tran Van P."/>
        </authorList>
    </citation>
    <scope>NUCLEOTIDE SEQUENCE</scope>
</reference>
<evidence type="ECO:0000256" key="3">
    <source>
        <dbReference type="SAM" id="SignalP"/>
    </source>
</evidence>
<dbReference type="InterPro" id="IPR051487">
    <property type="entry name" value="Ser/Thr_Proteases_Immune/Dev"/>
</dbReference>
<dbReference type="SMART" id="SM00020">
    <property type="entry name" value="Tryp_SPc"/>
    <property type="match status" value="1"/>
</dbReference>
<dbReference type="EMBL" id="CAJPVJ010020404">
    <property type="protein sequence ID" value="CAG2177633.1"/>
    <property type="molecule type" value="Genomic_DNA"/>
</dbReference>
<feature type="domain" description="Peptidase S1" evidence="4">
    <location>
        <begin position="28"/>
        <end position="257"/>
    </location>
</feature>
<keyword evidence="1" id="KW-1015">Disulfide bond</keyword>
<name>A0A7R9QX47_9ACAR</name>
<dbReference type="EMBL" id="OC935229">
    <property type="protein sequence ID" value="CAD7660495.1"/>
    <property type="molecule type" value="Genomic_DNA"/>
</dbReference>
<dbReference type="PROSITE" id="PS50240">
    <property type="entry name" value="TRYPSIN_DOM"/>
    <property type="match status" value="1"/>
</dbReference>
<dbReference type="SUPFAM" id="SSF50494">
    <property type="entry name" value="Trypsin-like serine proteases"/>
    <property type="match status" value="1"/>
</dbReference>
<dbReference type="AlphaFoldDB" id="A0A7R9QX47"/>
<keyword evidence="6" id="KW-1185">Reference proteome</keyword>
<dbReference type="OrthoDB" id="6528045at2759"/>
<dbReference type="GO" id="GO:0006508">
    <property type="term" value="P:proteolysis"/>
    <property type="evidence" value="ECO:0007669"/>
    <property type="project" value="InterPro"/>
</dbReference>
<dbReference type="Pfam" id="PF00089">
    <property type="entry name" value="Trypsin"/>
    <property type="match status" value="1"/>
</dbReference>
<accession>A0A7R9QX47</accession>
<evidence type="ECO:0000256" key="2">
    <source>
        <dbReference type="ARBA" id="ARBA00024195"/>
    </source>
</evidence>
<comment type="similarity">
    <text evidence="2">Belongs to the peptidase S1 family. CLIP subfamily.</text>
</comment>
<evidence type="ECO:0000256" key="1">
    <source>
        <dbReference type="ARBA" id="ARBA00023157"/>
    </source>
</evidence>
<feature type="signal peptide" evidence="3">
    <location>
        <begin position="1"/>
        <end position="19"/>
    </location>
</feature>
<dbReference type="Proteomes" id="UP000728032">
    <property type="component" value="Unassembled WGS sequence"/>
</dbReference>
<dbReference type="Gene3D" id="2.40.10.10">
    <property type="entry name" value="Trypsin-like serine proteases"/>
    <property type="match status" value="1"/>
</dbReference>
<evidence type="ECO:0000313" key="5">
    <source>
        <dbReference type="EMBL" id="CAD7660495.1"/>
    </source>
</evidence>
<protein>
    <recommendedName>
        <fullName evidence="4">Peptidase S1 domain-containing protein</fullName>
    </recommendedName>
</protein>
<sequence>MITILKIVLIITLTNNVYAQYGPYEGCGHSVTNPSPQGWVAMVYRKDPTDDKKFVDNKCLASIIKDNWLVGAASCLTLKDDQYLIKIPNNDTKGPFFVEKIYKSKEYNPTLGAGYDLALIKLKNGLQLRLPGNTKIMSAICLSDYGIESSVTIGTKCQLNSYDTSRKLTPETIEVKADIDCENLYPRYKEGYMFCGDKSVNWLNSGAPIACKDSRHQDGPFFLSAMASWGRVDKVKADVYTKLYGKHYISWIQKTIEEDESHALNL</sequence>
<gene>
    <name evidence="5" type="ORF">ONB1V03_LOCUS17062</name>
</gene>
<dbReference type="InterPro" id="IPR001254">
    <property type="entry name" value="Trypsin_dom"/>
</dbReference>
<proteinExistence type="inferred from homology"/>
<feature type="chain" id="PRO_5035680973" description="Peptidase S1 domain-containing protein" evidence="3">
    <location>
        <begin position="20"/>
        <end position="266"/>
    </location>
</feature>
<evidence type="ECO:0000313" key="6">
    <source>
        <dbReference type="Proteomes" id="UP000728032"/>
    </source>
</evidence>
<dbReference type="PANTHER" id="PTHR24256">
    <property type="entry name" value="TRYPTASE-RELATED"/>
    <property type="match status" value="1"/>
</dbReference>
<dbReference type="InterPro" id="IPR009003">
    <property type="entry name" value="Peptidase_S1_PA"/>
</dbReference>
<dbReference type="GO" id="GO:0004252">
    <property type="term" value="F:serine-type endopeptidase activity"/>
    <property type="evidence" value="ECO:0007669"/>
    <property type="project" value="InterPro"/>
</dbReference>